<evidence type="ECO:0000259" key="6">
    <source>
        <dbReference type="PROSITE" id="PS51007"/>
    </source>
</evidence>
<evidence type="ECO:0000256" key="1">
    <source>
        <dbReference type="ARBA" id="ARBA00022617"/>
    </source>
</evidence>
<dbReference type="RefSeq" id="WP_084447904.1">
    <property type="nucleotide sequence ID" value="NZ_FWWW01000104.1"/>
</dbReference>
<evidence type="ECO:0000313" key="7">
    <source>
        <dbReference type="EMBL" id="SMC00552.1"/>
    </source>
</evidence>
<evidence type="ECO:0000256" key="4">
    <source>
        <dbReference type="PROSITE-ProRule" id="PRU00433"/>
    </source>
</evidence>
<organism evidence="7 8">
    <name type="scientific">Hymenobacter roseosalivarius DSM 11622</name>
    <dbReference type="NCBI Taxonomy" id="645990"/>
    <lineage>
        <taxon>Bacteria</taxon>
        <taxon>Pseudomonadati</taxon>
        <taxon>Bacteroidota</taxon>
        <taxon>Cytophagia</taxon>
        <taxon>Cytophagales</taxon>
        <taxon>Hymenobacteraceae</taxon>
        <taxon>Hymenobacter</taxon>
    </lineage>
</organism>
<protein>
    <recommendedName>
        <fullName evidence="6">Cytochrome c domain-containing protein</fullName>
    </recommendedName>
</protein>
<name>A0A1W1W4I1_9BACT</name>
<feature type="signal peptide" evidence="5">
    <location>
        <begin position="1"/>
        <end position="25"/>
    </location>
</feature>
<keyword evidence="2 4" id="KW-0479">Metal-binding</keyword>
<accession>A0A1W1W4I1</accession>
<dbReference type="InterPro" id="IPR009056">
    <property type="entry name" value="Cyt_c-like_dom"/>
</dbReference>
<dbReference type="GO" id="GO:0046872">
    <property type="term" value="F:metal ion binding"/>
    <property type="evidence" value="ECO:0007669"/>
    <property type="project" value="UniProtKB-KW"/>
</dbReference>
<reference evidence="7 8" key="1">
    <citation type="submission" date="2017-04" db="EMBL/GenBank/DDBJ databases">
        <authorList>
            <person name="Afonso C.L."/>
            <person name="Miller P.J."/>
            <person name="Scott M.A."/>
            <person name="Spackman E."/>
            <person name="Goraichik I."/>
            <person name="Dimitrov K.M."/>
            <person name="Suarez D.L."/>
            <person name="Swayne D.E."/>
        </authorList>
    </citation>
    <scope>NUCLEOTIDE SEQUENCE [LARGE SCALE GENOMIC DNA]</scope>
    <source>
        <strain evidence="7 8">DSM 11622</strain>
    </source>
</reference>
<dbReference type="PROSITE" id="PS51007">
    <property type="entry name" value="CYTC"/>
    <property type="match status" value="1"/>
</dbReference>
<sequence>MQSSLPRPTALCAALLLLTACYTNNEESLYGPAAACATGSATYLSAVEPIIQFNCSACHGNGSYRTLGGNIPLEGYTNLRAVAANGLLLKSVLHQPGASPMPKNAPQLSACNLDVLQRWVAAGMPDN</sequence>
<feature type="domain" description="Cytochrome c" evidence="6">
    <location>
        <begin position="34"/>
        <end position="124"/>
    </location>
</feature>
<evidence type="ECO:0000256" key="2">
    <source>
        <dbReference type="ARBA" id="ARBA00022723"/>
    </source>
</evidence>
<dbReference type="Proteomes" id="UP000192266">
    <property type="component" value="Unassembled WGS sequence"/>
</dbReference>
<dbReference type="STRING" id="645990.SAMN00120144_1306"/>
<keyword evidence="5" id="KW-0732">Signal</keyword>
<proteinExistence type="predicted"/>
<feature type="chain" id="PRO_5012144944" description="Cytochrome c domain-containing protein" evidence="5">
    <location>
        <begin position="26"/>
        <end position="127"/>
    </location>
</feature>
<evidence type="ECO:0000313" key="8">
    <source>
        <dbReference type="Proteomes" id="UP000192266"/>
    </source>
</evidence>
<keyword evidence="8" id="KW-1185">Reference proteome</keyword>
<dbReference type="AlphaFoldDB" id="A0A1W1W4I1"/>
<evidence type="ECO:0000256" key="3">
    <source>
        <dbReference type="ARBA" id="ARBA00023004"/>
    </source>
</evidence>
<gene>
    <name evidence="7" type="ORF">SAMN00120144_1306</name>
</gene>
<dbReference type="InterPro" id="IPR036909">
    <property type="entry name" value="Cyt_c-like_dom_sf"/>
</dbReference>
<dbReference type="EMBL" id="FWWW01000104">
    <property type="protein sequence ID" value="SMC00552.1"/>
    <property type="molecule type" value="Genomic_DNA"/>
</dbReference>
<evidence type="ECO:0000256" key="5">
    <source>
        <dbReference type="SAM" id="SignalP"/>
    </source>
</evidence>
<dbReference type="GO" id="GO:0020037">
    <property type="term" value="F:heme binding"/>
    <property type="evidence" value="ECO:0007669"/>
    <property type="project" value="InterPro"/>
</dbReference>
<dbReference type="PROSITE" id="PS51257">
    <property type="entry name" value="PROKAR_LIPOPROTEIN"/>
    <property type="match status" value="1"/>
</dbReference>
<dbReference type="SUPFAM" id="SSF46626">
    <property type="entry name" value="Cytochrome c"/>
    <property type="match status" value="1"/>
</dbReference>
<dbReference type="OrthoDB" id="1524066at2"/>
<keyword evidence="1 4" id="KW-0349">Heme</keyword>
<keyword evidence="3 4" id="KW-0408">Iron</keyword>
<dbReference type="GO" id="GO:0009055">
    <property type="term" value="F:electron transfer activity"/>
    <property type="evidence" value="ECO:0007669"/>
    <property type="project" value="InterPro"/>
</dbReference>